<name>A0A455UGQ8_9GAMM</name>
<evidence type="ECO:0000313" key="2">
    <source>
        <dbReference type="EMBL" id="BBI65430.1"/>
    </source>
</evidence>
<dbReference type="EMBL" id="AP019515">
    <property type="protein sequence ID" value="BBI65430.1"/>
    <property type="molecule type" value="Genomic_DNA"/>
</dbReference>
<reference evidence="2 3" key="1">
    <citation type="journal article" date="2019" name="Microbiol. Resour. Announc.">
        <title>Complete Genome Sequence of Halomonas sulfidaeris Strain Esulfide1 Isolated from a Metal Sulfide Rock at a Depth of 2,200 Meters, Obtained Using Nanopore Sequencing.</title>
        <authorList>
            <person name="Saito M."/>
            <person name="Nishigata A."/>
            <person name="Galipon J."/>
            <person name="Arakawa K."/>
        </authorList>
    </citation>
    <scope>NUCLEOTIDE SEQUENCE [LARGE SCALE GENOMIC DNA]</scope>
    <source>
        <strain evidence="2 3">ATCC BAA-803</strain>
        <plasmid evidence="3">pbaa-803-a dna</plasmid>
    </source>
</reference>
<accession>A0A455UGQ8</accession>
<feature type="region of interest" description="Disordered" evidence="1">
    <location>
        <begin position="57"/>
        <end position="78"/>
    </location>
</feature>
<dbReference type="KEGG" id="hsr:HSBAA_PA_0330"/>
<evidence type="ECO:0000313" key="3">
    <source>
        <dbReference type="Proteomes" id="UP000320231"/>
    </source>
</evidence>
<dbReference type="Proteomes" id="UP000320231">
    <property type="component" value="Plasmid pBAA-803-A"/>
</dbReference>
<evidence type="ECO:0000256" key="1">
    <source>
        <dbReference type="SAM" id="MobiDB-lite"/>
    </source>
</evidence>
<organism evidence="2 3">
    <name type="scientific">Vreelandella sulfidaeris</name>
    <dbReference type="NCBI Taxonomy" id="115553"/>
    <lineage>
        <taxon>Bacteria</taxon>
        <taxon>Pseudomonadati</taxon>
        <taxon>Pseudomonadota</taxon>
        <taxon>Gammaproteobacteria</taxon>
        <taxon>Oceanospirillales</taxon>
        <taxon>Halomonadaceae</taxon>
        <taxon>Vreelandella</taxon>
    </lineage>
</organism>
<keyword evidence="2" id="KW-0614">Plasmid</keyword>
<geneLocation type="plasmid" evidence="3">
    <name>pbaa-803-a dna</name>
</geneLocation>
<protein>
    <submittedName>
        <fullName evidence="2">Uncharacterized protein</fullName>
    </submittedName>
</protein>
<dbReference type="AlphaFoldDB" id="A0A455UGQ8"/>
<proteinExistence type="predicted"/>
<gene>
    <name evidence="2" type="ORF">HSBAA_PA_0330</name>
</gene>
<sequence>MDALALTAIAAGVAAATPLAVGTFPAWPAGVLGSLGMAQLTWSQAMAKLRQYDEDSREGFVLPSDEPVDDKGLPYISA</sequence>